<evidence type="ECO:0000313" key="9">
    <source>
        <dbReference type="EMBL" id="RYU96005.1"/>
    </source>
</evidence>
<feature type="domain" description="RNA polymerase sigma factor 70 region 4 type 2" evidence="8">
    <location>
        <begin position="117"/>
        <end position="167"/>
    </location>
</feature>
<name>A0A4Q5M1T0_9BACT</name>
<reference evidence="9 10" key="1">
    <citation type="submission" date="2019-02" db="EMBL/GenBank/DDBJ databases">
        <title>Bacterial novel species Emticicia sp. 17J42-9 isolated from soil.</title>
        <authorList>
            <person name="Jung H.-Y."/>
        </authorList>
    </citation>
    <scope>NUCLEOTIDE SEQUENCE [LARGE SCALE GENOMIC DNA]</scope>
    <source>
        <strain evidence="9 10">17J42-9</strain>
    </source>
</reference>
<evidence type="ECO:0000259" key="8">
    <source>
        <dbReference type="Pfam" id="PF08281"/>
    </source>
</evidence>
<dbReference type="GO" id="GO:0006352">
    <property type="term" value="P:DNA-templated transcription initiation"/>
    <property type="evidence" value="ECO:0007669"/>
    <property type="project" value="InterPro"/>
</dbReference>
<proteinExistence type="inferred from homology"/>
<dbReference type="SUPFAM" id="SSF88946">
    <property type="entry name" value="Sigma2 domain of RNA polymerase sigma factors"/>
    <property type="match status" value="1"/>
</dbReference>
<dbReference type="NCBIfam" id="TIGR02937">
    <property type="entry name" value="sigma70-ECF"/>
    <property type="match status" value="1"/>
</dbReference>
<evidence type="ECO:0000256" key="5">
    <source>
        <dbReference type="ARBA" id="ARBA00023163"/>
    </source>
</evidence>
<dbReference type="SUPFAM" id="SSF88659">
    <property type="entry name" value="Sigma3 and sigma4 domains of RNA polymerase sigma factors"/>
    <property type="match status" value="1"/>
</dbReference>
<dbReference type="PANTHER" id="PTHR43133:SF46">
    <property type="entry name" value="RNA POLYMERASE SIGMA-70 FACTOR ECF SUBFAMILY"/>
    <property type="match status" value="1"/>
</dbReference>
<protein>
    <recommendedName>
        <fullName evidence="6">RNA polymerase sigma factor</fullName>
    </recommendedName>
</protein>
<dbReference type="InterPro" id="IPR039425">
    <property type="entry name" value="RNA_pol_sigma-70-like"/>
</dbReference>
<gene>
    <name evidence="9" type="ORF">EWM59_08900</name>
</gene>
<dbReference type="GO" id="GO:0003677">
    <property type="term" value="F:DNA binding"/>
    <property type="evidence" value="ECO:0007669"/>
    <property type="project" value="UniProtKB-KW"/>
</dbReference>
<dbReference type="Gene3D" id="1.10.10.10">
    <property type="entry name" value="Winged helix-like DNA-binding domain superfamily/Winged helix DNA-binding domain"/>
    <property type="match status" value="1"/>
</dbReference>
<evidence type="ECO:0000256" key="6">
    <source>
        <dbReference type="RuleBase" id="RU000716"/>
    </source>
</evidence>
<dbReference type="OrthoDB" id="941544at2"/>
<dbReference type="CDD" id="cd06171">
    <property type="entry name" value="Sigma70_r4"/>
    <property type="match status" value="1"/>
</dbReference>
<dbReference type="InterPro" id="IPR036388">
    <property type="entry name" value="WH-like_DNA-bd_sf"/>
</dbReference>
<keyword evidence="10" id="KW-1185">Reference proteome</keyword>
<dbReference type="InterPro" id="IPR013324">
    <property type="entry name" value="RNA_pol_sigma_r3/r4-like"/>
</dbReference>
<evidence type="ECO:0000313" key="10">
    <source>
        <dbReference type="Proteomes" id="UP000293162"/>
    </source>
</evidence>
<evidence type="ECO:0000259" key="7">
    <source>
        <dbReference type="Pfam" id="PF04542"/>
    </source>
</evidence>
<dbReference type="Pfam" id="PF08281">
    <property type="entry name" value="Sigma70_r4_2"/>
    <property type="match status" value="1"/>
</dbReference>
<evidence type="ECO:0000256" key="1">
    <source>
        <dbReference type="ARBA" id="ARBA00010641"/>
    </source>
</evidence>
<dbReference type="EMBL" id="SEWF01000010">
    <property type="protein sequence ID" value="RYU96005.1"/>
    <property type="molecule type" value="Genomic_DNA"/>
</dbReference>
<dbReference type="PROSITE" id="PS01063">
    <property type="entry name" value="SIGMA70_ECF"/>
    <property type="match status" value="1"/>
</dbReference>
<dbReference type="Pfam" id="PF04542">
    <property type="entry name" value="Sigma70_r2"/>
    <property type="match status" value="1"/>
</dbReference>
<dbReference type="InterPro" id="IPR014284">
    <property type="entry name" value="RNA_pol_sigma-70_dom"/>
</dbReference>
<dbReference type="Proteomes" id="UP000293162">
    <property type="component" value="Unassembled WGS sequence"/>
</dbReference>
<dbReference type="InterPro" id="IPR013249">
    <property type="entry name" value="RNA_pol_sigma70_r4_t2"/>
</dbReference>
<dbReference type="Gene3D" id="1.10.1740.10">
    <property type="match status" value="1"/>
</dbReference>
<evidence type="ECO:0000256" key="3">
    <source>
        <dbReference type="ARBA" id="ARBA00023082"/>
    </source>
</evidence>
<dbReference type="RefSeq" id="WP_130020612.1">
    <property type="nucleotide sequence ID" value="NZ_SEWF01000010.1"/>
</dbReference>
<dbReference type="GO" id="GO:0016987">
    <property type="term" value="F:sigma factor activity"/>
    <property type="evidence" value="ECO:0007669"/>
    <property type="project" value="UniProtKB-KW"/>
</dbReference>
<dbReference type="InterPro" id="IPR013325">
    <property type="entry name" value="RNA_pol_sigma_r2"/>
</dbReference>
<dbReference type="AlphaFoldDB" id="A0A4Q5M1T0"/>
<accession>A0A4Q5M1T0</accession>
<dbReference type="InterPro" id="IPR007627">
    <property type="entry name" value="RNA_pol_sigma70_r2"/>
</dbReference>
<feature type="domain" description="RNA polymerase sigma-70 region 2" evidence="7">
    <location>
        <begin position="22"/>
        <end position="86"/>
    </location>
</feature>
<keyword evidence="2 6" id="KW-0805">Transcription regulation</keyword>
<evidence type="ECO:0000256" key="4">
    <source>
        <dbReference type="ARBA" id="ARBA00023125"/>
    </source>
</evidence>
<keyword evidence="5 6" id="KW-0804">Transcription</keyword>
<comment type="similarity">
    <text evidence="1 6">Belongs to the sigma-70 factor family. ECF subfamily.</text>
</comment>
<comment type="caution">
    <text evidence="9">The sequence shown here is derived from an EMBL/GenBank/DDBJ whole genome shotgun (WGS) entry which is preliminary data.</text>
</comment>
<dbReference type="PANTHER" id="PTHR43133">
    <property type="entry name" value="RNA POLYMERASE ECF-TYPE SIGMA FACTO"/>
    <property type="match status" value="1"/>
</dbReference>
<organism evidence="9 10">
    <name type="scientific">Emticicia agri</name>
    <dbReference type="NCBI Taxonomy" id="2492393"/>
    <lineage>
        <taxon>Bacteria</taxon>
        <taxon>Pseudomonadati</taxon>
        <taxon>Bacteroidota</taxon>
        <taxon>Cytophagia</taxon>
        <taxon>Cytophagales</taxon>
        <taxon>Leadbetterellaceae</taxon>
        <taxon>Emticicia</taxon>
    </lineage>
</organism>
<keyword evidence="4 6" id="KW-0238">DNA-binding</keyword>
<evidence type="ECO:0000256" key="2">
    <source>
        <dbReference type="ARBA" id="ARBA00023015"/>
    </source>
</evidence>
<sequence>MHREYELVQACIRQERIAQRQLYELFAGKLLVTAMRYMKNKSDAEDVLQDAFIKIYQKLPTFRFDCPLEAWLRKIVVNTALKELQNQPNWMQHTDSELVSDSVEEKDFTLSNFQFSQLMEMVNSLPDGCKTIFNLYAVEGYQHNEIAELLGISEGTSKSQYSRARSLLQQKLGSSGRKVEGKTPVNKF</sequence>
<dbReference type="InterPro" id="IPR000838">
    <property type="entry name" value="RNA_pol_sigma70_ECF_CS"/>
</dbReference>
<keyword evidence="3 6" id="KW-0731">Sigma factor</keyword>